<dbReference type="Proteomes" id="UP000077069">
    <property type="component" value="Unassembled WGS sequence"/>
</dbReference>
<dbReference type="AlphaFoldDB" id="A0A177C0V2"/>
<dbReference type="RefSeq" id="XP_018031789.1">
    <property type="nucleotide sequence ID" value="XM_018179219.1"/>
</dbReference>
<dbReference type="EMBL" id="KV441557">
    <property type="protein sequence ID" value="OAG01424.1"/>
    <property type="molecule type" value="Genomic_DNA"/>
</dbReference>
<evidence type="ECO:0000313" key="2">
    <source>
        <dbReference type="EMBL" id="OAG01424.1"/>
    </source>
</evidence>
<protein>
    <submittedName>
        <fullName evidence="2">Uncharacterized protein</fullName>
    </submittedName>
</protein>
<dbReference type="InParanoid" id="A0A177C0V2"/>
<sequence length="111" mass="12548">MADQKSFATTSTDAVSLEKPVSTSSSATTTTTTSIPSKRCQPSCRDELHLSSRKPEEPGKETWRDASLSDEQRWKEWNKAKDREQKRNGATGAYTQFYRGKGPGKWIYWLA</sequence>
<dbReference type="OrthoDB" id="3791473at2759"/>
<reference evidence="2 3" key="1">
    <citation type="submission" date="2016-05" db="EMBL/GenBank/DDBJ databases">
        <title>Comparative analysis of secretome profiles of manganese(II)-oxidizing ascomycete fungi.</title>
        <authorList>
            <consortium name="DOE Joint Genome Institute"/>
            <person name="Zeiner C.A."/>
            <person name="Purvine S.O."/>
            <person name="Zink E.M."/>
            <person name="Wu S."/>
            <person name="Pasa-Tolic L."/>
            <person name="Chaput D.L."/>
            <person name="Haridas S."/>
            <person name="Grigoriev I.V."/>
            <person name="Santelli C.M."/>
            <person name="Hansel C.M."/>
        </authorList>
    </citation>
    <scope>NUCLEOTIDE SEQUENCE [LARGE SCALE GENOMIC DNA]</scope>
    <source>
        <strain evidence="2 3">AP3s5-JAC2a</strain>
    </source>
</reference>
<feature type="region of interest" description="Disordered" evidence="1">
    <location>
        <begin position="1"/>
        <end position="70"/>
    </location>
</feature>
<feature type="compositionally biased region" description="Polar residues" evidence="1">
    <location>
        <begin position="1"/>
        <end position="14"/>
    </location>
</feature>
<evidence type="ECO:0000313" key="3">
    <source>
        <dbReference type="Proteomes" id="UP000077069"/>
    </source>
</evidence>
<gene>
    <name evidence="2" type="ORF">CC84DRAFT_1167628</name>
</gene>
<organism evidence="2 3">
    <name type="scientific">Paraphaeosphaeria sporulosa</name>
    <dbReference type="NCBI Taxonomy" id="1460663"/>
    <lineage>
        <taxon>Eukaryota</taxon>
        <taxon>Fungi</taxon>
        <taxon>Dikarya</taxon>
        <taxon>Ascomycota</taxon>
        <taxon>Pezizomycotina</taxon>
        <taxon>Dothideomycetes</taxon>
        <taxon>Pleosporomycetidae</taxon>
        <taxon>Pleosporales</taxon>
        <taxon>Massarineae</taxon>
        <taxon>Didymosphaeriaceae</taxon>
        <taxon>Paraphaeosphaeria</taxon>
    </lineage>
</organism>
<keyword evidence="3" id="KW-1185">Reference proteome</keyword>
<dbReference type="GeneID" id="28762705"/>
<proteinExistence type="predicted"/>
<feature type="compositionally biased region" description="Basic and acidic residues" evidence="1">
    <location>
        <begin position="44"/>
        <end position="64"/>
    </location>
</feature>
<evidence type="ECO:0000256" key="1">
    <source>
        <dbReference type="SAM" id="MobiDB-lite"/>
    </source>
</evidence>
<accession>A0A177C0V2</accession>
<name>A0A177C0V2_9PLEO</name>
<feature type="compositionally biased region" description="Low complexity" evidence="1">
    <location>
        <begin position="22"/>
        <end position="34"/>
    </location>
</feature>